<sequence length="122" mass="13444">MLNKNFWLYAIGRWVSQAGWVIQDIAVPLYVLDKTGSGAIMSLFILVELIPRLLVNPIAGVIGDRYNRKKLMVWLDIARGVLLFGVIAFNLLDIQSLLAVQVVMSIMGAFFSAGVSGCFPTL</sequence>
<gene>
    <name evidence="8" type="ORF">NF865_08375</name>
</gene>
<evidence type="ECO:0000256" key="3">
    <source>
        <dbReference type="ARBA" id="ARBA00022475"/>
    </source>
</evidence>
<evidence type="ECO:0000256" key="1">
    <source>
        <dbReference type="ARBA" id="ARBA00004651"/>
    </source>
</evidence>
<keyword evidence="3" id="KW-1003">Cell membrane</keyword>
<keyword evidence="6 7" id="KW-0472">Membrane</keyword>
<dbReference type="Gene3D" id="1.20.1250.20">
    <property type="entry name" value="MFS general substrate transporter like domains"/>
    <property type="match status" value="1"/>
</dbReference>
<dbReference type="EMBL" id="CP099582">
    <property type="protein sequence ID" value="USS40327.1"/>
    <property type="molecule type" value="Genomic_DNA"/>
</dbReference>
<evidence type="ECO:0000256" key="6">
    <source>
        <dbReference type="ARBA" id="ARBA00023136"/>
    </source>
</evidence>
<feature type="transmembrane region" description="Helical" evidence="7">
    <location>
        <begin position="39"/>
        <end position="59"/>
    </location>
</feature>
<reference evidence="8" key="2">
    <citation type="submission" date="2022-06" db="EMBL/GenBank/DDBJ databases">
        <authorList>
            <person name="Park Y.-J."/>
        </authorList>
    </citation>
    <scope>NUCLEOTIDE SEQUENCE</scope>
    <source>
        <strain evidence="8">TY</strain>
    </source>
</reference>
<keyword evidence="2" id="KW-0813">Transport</keyword>
<keyword evidence="4 7" id="KW-0812">Transmembrane</keyword>
<dbReference type="AlphaFoldDB" id="A0A9E7MWY0"/>
<keyword evidence="5 7" id="KW-1133">Transmembrane helix</keyword>
<feature type="transmembrane region" description="Helical" evidence="7">
    <location>
        <begin position="98"/>
        <end position="119"/>
    </location>
</feature>
<proteinExistence type="predicted"/>
<dbReference type="Proteomes" id="UP001055732">
    <property type="component" value="Chromosome"/>
</dbReference>
<evidence type="ECO:0000256" key="7">
    <source>
        <dbReference type="SAM" id="Phobius"/>
    </source>
</evidence>
<reference evidence="8" key="1">
    <citation type="journal article" date="1998" name="Int. J. Syst. Bacteriol. 48 Pt">
        <title>Thermococcus guaymasensis sp. nov. and Thermococcus aggregans sp. nov., two novel thermophilic archaea isolated from the Guaymas Basin hydrothermal vent site.</title>
        <authorList>
            <person name="Canganella F."/>
            <person name="Jones W.J."/>
            <person name="Gambacorta A."/>
            <person name="Antranikian G."/>
        </authorList>
    </citation>
    <scope>NUCLEOTIDE SEQUENCE</scope>
    <source>
        <strain evidence="8">TY</strain>
    </source>
</reference>
<dbReference type="PANTHER" id="PTHR43266:SF9">
    <property type="entry name" value="PERMEASE, MAJOR FACILITATOR SUPERFAMILY-RELATED"/>
    <property type="match status" value="1"/>
</dbReference>
<dbReference type="GO" id="GO:0022857">
    <property type="term" value="F:transmembrane transporter activity"/>
    <property type="evidence" value="ECO:0007669"/>
    <property type="project" value="InterPro"/>
</dbReference>
<evidence type="ECO:0000256" key="2">
    <source>
        <dbReference type="ARBA" id="ARBA00022448"/>
    </source>
</evidence>
<feature type="transmembrane region" description="Helical" evidence="7">
    <location>
        <begin position="71"/>
        <end position="92"/>
    </location>
</feature>
<organism evidence="8 9">
    <name type="scientific">Thermococcus aggregans</name>
    <dbReference type="NCBI Taxonomy" id="110163"/>
    <lineage>
        <taxon>Archaea</taxon>
        <taxon>Methanobacteriati</taxon>
        <taxon>Methanobacteriota</taxon>
        <taxon>Thermococci</taxon>
        <taxon>Thermococcales</taxon>
        <taxon>Thermococcaceae</taxon>
        <taxon>Thermococcus</taxon>
    </lineage>
</organism>
<accession>A0A9E7MWY0</accession>
<name>A0A9E7MWY0_THEAG</name>
<dbReference type="RefSeq" id="WP_253304283.1">
    <property type="nucleotide sequence ID" value="NZ_CP099582.1"/>
</dbReference>
<dbReference type="GO" id="GO:0005886">
    <property type="term" value="C:plasma membrane"/>
    <property type="evidence" value="ECO:0007669"/>
    <property type="project" value="UniProtKB-SubCell"/>
</dbReference>
<dbReference type="SUPFAM" id="SSF103473">
    <property type="entry name" value="MFS general substrate transporter"/>
    <property type="match status" value="1"/>
</dbReference>
<dbReference type="KEGG" id="tagg:NF865_08375"/>
<dbReference type="Pfam" id="PF07690">
    <property type="entry name" value="MFS_1"/>
    <property type="match status" value="1"/>
</dbReference>
<dbReference type="PANTHER" id="PTHR43266">
    <property type="entry name" value="MACROLIDE-EFFLUX PROTEIN"/>
    <property type="match status" value="1"/>
</dbReference>
<dbReference type="InterPro" id="IPR011701">
    <property type="entry name" value="MFS"/>
</dbReference>
<comment type="subcellular location">
    <subcellularLocation>
        <location evidence="1">Cell membrane</location>
        <topology evidence="1">Multi-pass membrane protein</topology>
    </subcellularLocation>
</comment>
<evidence type="ECO:0000313" key="8">
    <source>
        <dbReference type="EMBL" id="USS40327.1"/>
    </source>
</evidence>
<evidence type="ECO:0000256" key="5">
    <source>
        <dbReference type="ARBA" id="ARBA00022989"/>
    </source>
</evidence>
<evidence type="ECO:0000256" key="4">
    <source>
        <dbReference type="ARBA" id="ARBA00022692"/>
    </source>
</evidence>
<evidence type="ECO:0000313" key="9">
    <source>
        <dbReference type="Proteomes" id="UP001055732"/>
    </source>
</evidence>
<keyword evidence="9" id="KW-1185">Reference proteome</keyword>
<dbReference type="InterPro" id="IPR036259">
    <property type="entry name" value="MFS_trans_sf"/>
</dbReference>
<protein>
    <submittedName>
        <fullName evidence="8">MFS transporter</fullName>
    </submittedName>
</protein>